<dbReference type="Gene3D" id="1.10.10.60">
    <property type="entry name" value="Homeodomain-like"/>
    <property type="match status" value="1"/>
</dbReference>
<feature type="transmembrane region" description="Helical" evidence="4">
    <location>
        <begin position="94"/>
        <end position="116"/>
    </location>
</feature>
<feature type="transmembrane region" description="Helical" evidence="4">
    <location>
        <begin position="59"/>
        <end position="82"/>
    </location>
</feature>
<gene>
    <name evidence="6" type="ORF">RM706_14505</name>
</gene>
<dbReference type="InterPro" id="IPR018062">
    <property type="entry name" value="HTH_AraC-typ_CS"/>
</dbReference>
<reference evidence="6 7" key="1">
    <citation type="submission" date="2023-09" db="EMBL/GenBank/DDBJ databases">
        <authorList>
            <person name="Rey-Velasco X."/>
        </authorList>
    </citation>
    <scope>NUCLEOTIDE SEQUENCE [LARGE SCALE GENOMIC DNA]</scope>
    <source>
        <strain evidence="6 7">F388</strain>
    </source>
</reference>
<evidence type="ECO:0000256" key="4">
    <source>
        <dbReference type="SAM" id="Phobius"/>
    </source>
</evidence>
<feature type="transmembrane region" description="Helical" evidence="4">
    <location>
        <begin position="166"/>
        <end position="186"/>
    </location>
</feature>
<feature type="transmembrane region" description="Helical" evidence="4">
    <location>
        <begin position="6"/>
        <end position="22"/>
    </location>
</feature>
<feature type="transmembrane region" description="Helical" evidence="4">
    <location>
        <begin position="136"/>
        <end position="154"/>
    </location>
</feature>
<organism evidence="6 7">
    <name type="scientific">Croceitalea rosinachiae</name>
    <dbReference type="NCBI Taxonomy" id="3075596"/>
    <lineage>
        <taxon>Bacteria</taxon>
        <taxon>Pseudomonadati</taxon>
        <taxon>Bacteroidota</taxon>
        <taxon>Flavobacteriia</taxon>
        <taxon>Flavobacteriales</taxon>
        <taxon>Flavobacteriaceae</taxon>
        <taxon>Croceitalea</taxon>
    </lineage>
</organism>
<feature type="domain" description="HTH araC/xylS-type" evidence="5">
    <location>
        <begin position="246"/>
        <end position="347"/>
    </location>
</feature>
<dbReference type="EMBL" id="JAVRHR010000003">
    <property type="protein sequence ID" value="MDT0608255.1"/>
    <property type="molecule type" value="Genomic_DNA"/>
</dbReference>
<accession>A0ABU3AEM4</accession>
<keyword evidence="4" id="KW-0812">Transmembrane</keyword>
<dbReference type="SUPFAM" id="SSF46689">
    <property type="entry name" value="Homeodomain-like"/>
    <property type="match status" value="1"/>
</dbReference>
<dbReference type="Pfam" id="PF12833">
    <property type="entry name" value="HTH_18"/>
    <property type="match status" value="1"/>
</dbReference>
<dbReference type="Proteomes" id="UP001255246">
    <property type="component" value="Unassembled WGS sequence"/>
</dbReference>
<evidence type="ECO:0000256" key="2">
    <source>
        <dbReference type="ARBA" id="ARBA00023125"/>
    </source>
</evidence>
<keyword evidence="7" id="KW-1185">Reference proteome</keyword>
<keyword evidence="1" id="KW-0805">Transcription regulation</keyword>
<feature type="transmembrane region" description="Helical" evidence="4">
    <location>
        <begin position="198"/>
        <end position="215"/>
    </location>
</feature>
<dbReference type="PROSITE" id="PS01124">
    <property type="entry name" value="HTH_ARAC_FAMILY_2"/>
    <property type="match status" value="1"/>
</dbReference>
<feature type="transmembrane region" description="Helical" evidence="4">
    <location>
        <begin position="31"/>
        <end position="47"/>
    </location>
</feature>
<dbReference type="SMART" id="SM00342">
    <property type="entry name" value="HTH_ARAC"/>
    <property type="match status" value="1"/>
</dbReference>
<evidence type="ECO:0000256" key="3">
    <source>
        <dbReference type="ARBA" id="ARBA00023163"/>
    </source>
</evidence>
<keyword evidence="2" id="KW-0238">DNA-binding</keyword>
<evidence type="ECO:0000256" key="1">
    <source>
        <dbReference type="ARBA" id="ARBA00023015"/>
    </source>
</evidence>
<dbReference type="InterPro" id="IPR018060">
    <property type="entry name" value="HTH_AraC"/>
</dbReference>
<dbReference type="PANTHER" id="PTHR43280">
    <property type="entry name" value="ARAC-FAMILY TRANSCRIPTIONAL REGULATOR"/>
    <property type="match status" value="1"/>
</dbReference>
<dbReference type="RefSeq" id="WP_311352818.1">
    <property type="nucleotide sequence ID" value="NZ_JAVRHR010000003.1"/>
</dbReference>
<dbReference type="PANTHER" id="PTHR43280:SF29">
    <property type="entry name" value="ARAC-FAMILY TRANSCRIPTIONAL REGULATOR"/>
    <property type="match status" value="1"/>
</dbReference>
<keyword evidence="4" id="KW-0472">Membrane</keyword>
<evidence type="ECO:0000313" key="7">
    <source>
        <dbReference type="Proteomes" id="UP001255246"/>
    </source>
</evidence>
<dbReference type="PROSITE" id="PS00041">
    <property type="entry name" value="HTH_ARAC_FAMILY_1"/>
    <property type="match status" value="1"/>
</dbReference>
<evidence type="ECO:0000259" key="5">
    <source>
        <dbReference type="PROSITE" id="PS01124"/>
    </source>
</evidence>
<comment type="caution">
    <text evidence="6">The sequence shown here is derived from an EMBL/GenBank/DDBJ whole genome shotgun (WGS) entry which is preliminary data.</text>
</comment>
<keyword evidence="3" id="KW-0804">Transcription</keyword>
<protein>
    <submittedName>
        <fullName evidence="6">Helix-turn-helix domain-containing protein</fullName>
    </submittedName>
</protein>
<sequence length="351" mass="41191">MILFLFIQALLTLFISGGFFFNQPKFQTRTIALYFLLFSIEIFYFIHGNTGIRDIFPEILGRFYFSIGVLYGPLLFLHFQSVTSKSRTFIKFDLLHLIPLVALNIFMYDIITMSTIERVGYFNNGENFYNCILNLNYFRAAHQLFYGVLLFLFYKKNAPKLKVNQKFYLGGIAIIYLLTTMVISWFTQFANSWNDFSWYYVICNTFVLLIGYILYQDPKFFKTLKAKYQNSTLSENDMTSIKAQIEDLFISEQTYLDNELTLDKLSVRLSLKSHHISQTLSYLSKDNFNDFINAFRVEHAKQLMKNVGYNHYKIEAIALESGFNNKVTFYKAFSKFANTTPSKFRKKVLNA</sequence>
<dbReference type="InterPro" id="IPR009057">
    <property type="entry name" value="Homeodomain-like_sf"/>
</dbReference>
<evidence type="ECO:0000313" key="6">
    <source>
        <dbReference type="EMBL" id="MDT0608255.1"/>
    </source>
</evidence>
<proteinExistence type="predicted"/>
<keyword evidence="4" id="KW-1133">Transmembrane helix</keyword>
<name>A0ABU3AEM4_9FLAO</name>